<dbReference type="EC" id="2.7.7.3" evidence="9"/>
<dbReference type="EMBL" id="BAABRO010000011">
    <property type="protein sequence ID" value="GAA5508841.1"/>
    <property type="molecule type" value="Genomic_DNA"/>
</dbReference>
<comment type="cofactor">
    <cofactor evidence="9">
        <name>Mg(2+)</name>
        <dbReference type="ChEBI" id="CHEBI:18420"/>
    </cofactor>
</comment>
<dbReference type="PRINTS" id="PR01020">
    <property type="entry name" value="LPSBIOSNTHSS"/>
</dbReference>
<feature type="binding site" evidence="9">
    <location>
        <position position="76"/>
    </location>
    <ligand>
        <name>substrate</name>
    </ligand>
</feature>
<comment type="similarity">
    <text evidence="9">Belongs to the bacterial CoaD family.</text>
</comment>
<feature type="binding site" evidence="9">
    <location>
        <position position="12"/>
    </location>
    <ligand>
        <name>substrate</name>
    </ligand>
</feature>
<evidence type="ECO:0000256" key="7">
    <source>
        <dbReference type="ARBA" id="ARBA00022993"/>
    </source>
</evidence>
<reference evidence="11 12" key="1">
    <citation type="submission" date="2024-02" db="EMBL/GenBank/DDBJ databases">
        <title>Rhodopirellula caenicola NBRC 110016.</title>
        <authorList>
            <person name="Ichikawa N."/>
            <person name="Katano-Makiyama Y."/>
            <person name="Hidaka K."/>
        </authorList>
    </citation>
    <scope>NUCLEOTIDE SEQUENCE [LARGE SCALE GENOMIC DNA]</scope>
    <source>
        <strain evidence="11 12">NBRC 110016</strain>
    </source>
</reference>
<dbReference type="NCBIfam" id="TIGR01510">
    <property type="entry name" value="coaD_prev_kdtB"/>
    <property type="match status" value="1"/>
</dbReference>
<proteinExistence type="inferred from homology"/>
<evidence type="ECO:0000313" key="12">
    <source>
        <dbReference type="Proteomes" id="UP001416858"/>
    </source>
</evidence>
<evidence type="ECO:0000256" key="3">
    <source>
        <dbReference type="ARBA" id="ARBA00022695"/>
    </source>
</evidence>
<keyword evidence="2 9" id="KW-0808">Transferase</keyword>
<keyword evidence="6 9" id="KW-0460">Magnesium</keyword>
<evidence type="ECO:0000256" key="2">
    <source>
        <dbReference type="ARBA" id="ARBA00022679"/>
    </source>
</evidence>
<accession>A0ABP9VVI8</accession>
<feature type="binding site" evidence="9">
    <location>
        <position position="101"/>
    </location>
    <ligand>
        <name>ATP</name>
        <dbReference type="ChEBI" id="CHEBI:30616"/>
    </ligand>
</feature>
<sequence>MPQPHTAVYTGSFDPVTLGHLHVIERASRLFDKLIIGIGINADKTPLFDPQERVALLENVTHDFSNVCVEVFSGLAVDFVRSVDANIMVRGIRPLTDTAGEFTMMMANHQLDPSIETVFLMADERFAHISSSLLKQIAKLSDDDEQLAKFVPLKIIPELRSKLRS</sequence>
<keyword evidence="7 9" id="KW-0173">Coenzyme A biosynthesis</keyword>
<dbReference type="Gene3D" id="3.40.50.620">
    <property type="entry name" value="HUPs"/>
    <property type="match status" value="1"/>
</dbReference>
<evidence type="ECO:0000256" key="9">
    <source>
        <dbReference type="HAMAP-Rule" id="MF_00151"/>
    </source>
</evidence>
<dbReference type="PANTHER" id="PTHR21342">
    <property type="entry name" value="PHOSPHOPANTETHEINE ADENYLYLTRANSFERASE"/>
    <property type="match status" value="1"/>
</dbReference>
<dbReference type="CDD" id="cd02163">
    <property type="entry name" value="PPAT"/>
    <property type="match status" value="1"/>
</dbReference>
<dbReference type="HAMAP" id="MF_00151">
    <property type="entry name" value="PPAT_bact"/>
    <property type="match status" value="1"/>
</dbReference>
<feature type="binding site" evidence="9">
    <location>
        <position position="90"/>
    </location>
    <ligand>
        <name>substrate</name>
    </ligand>
</feature>
<evidence type="ECO:0000256" key="5">
    <source>
        <dbReference type="ARBA" id="ARBA00022840"/>
    </source>
</evidence>
<comment type="subunit">
    <text evidence="9">Homohexamer.</text>
</comment>
<gene>
    <name evidence="9 11" type="primary">coaD</name>
    <name evidence="11" type="ORF">Rcae01_04310</name>
</gene>
<keyword evidence="5 9" id="KW-0067">ATP-binding</keyword>
<feature type="site" description="Transition state stabilizer" evidence="9">
    <location>
        <position position="20"/>
    </location>
</feature>
<keyword evidence="1 9" id="KW-0963">Cytoplasm</keyword>
<feature type="binding site" evidence="9">
    <location>
        <begin position="12"/>
        <end position="13"/>
    </location>
    <ligand>
        <name>ATP</name>
        <dbReference type="ChEBI" id="CHEBI:30616"/>
    </ligand>
</feature>
<protein>
    <recommendedName>
        <fullName evidence="9">Phosphopantetheine adenylyltransferase</fullName>
        <ecNumber evidence="9">2.7.7.3</ecNumber>
    </recommendedName>
    <alternativeName>
        <fullName evidence="9">Dephospho-CoA pyrophosphorylase</fullName>
    </alternativeName>
    <alternativeName>
        <fullName evidence="9">Pantetheine-phosphate adenylyltransferase</fullName>
        <shortName evidence="9">PPAT</shortName>
    </alternativeName>
</protein>
<dbReference type="InterPro" id="IPR014729">
    <property type="entry name" value="Rossmann-like_a/b/a_fold"/>
</dbReference>
<comment type="catalytic activity">
    <reaction evidence="8 9">
        <text>(R)-4'-phosphopantetheine + ATP + H(+) = 3'-dephospho-CoA + diphosphate</text>
        <dbReference type="Rhea" id="RHEA:19801"/>
        <dbReference type="ChEBI" id="CHEBI:15378"/>
        <dbReference type="ChEBI" id="CHEBI:30616"/>
        <dbReference type="ChEBI" id="CHEBI:33019"/>
        <dbReference type="ChEBI" id="CHEBI:57328"/>
        <dbReference type="ChEBI" id="CHEBI:61723"/>
        <dbReference type="EC" id="2.7.7.3"/>
    </reaction>
</comment>
<comment type="subcellular location">
    <subcellularLocation>
        <location evidence="9">Cytoplasm</location>
    </subcellularLocation>
</comment>
<evidence type="ECO:0000256" key="4">
    <source>
        <dbReference type="ARBA" id="ARBA00022741"/>
    </source>
</evidence>
<dbReference type="NCBIfam" id="TIGR00125">
    <property type="entry name" value="cyt_tran_rel"/>
    <property type="match status" value="1"/>
</dbReference>
<keyword evidence="3 9" id="KW-0548">Nucleotidyltransferase</keyword>
<evidence type="ECO:0000259" key="10">
    <source>
        <dbReference type="Pfam" id="PF01467"/>
    </source>
</evidence>
<comment type="function">
    <text evidence="9">Reversibly transfers an adenylyl group from ATP to 4'-phosphopantetheine, yielding dephospho-CoA (dPCoA) and pyrophosphate.</text>
</comment>
<feature type="binding site" evidence="9">
    <location>
        <begin position="91"/>
        <end position="93"/>
    </location>
    <ligand>
        <name>ATP</name>
        <dbReference type="ChEBI" id="CHEBI:30616"/>
    </ligand>
</feature>
<feature type="binding site" evidence="9">
    <location>
        <position position="20"/>
    </location>
    <ligand>
        <name>ATP</name>
        <dbReference type="ChEBI" id="CHEBI:30616"/>
    </ligand>
</feature>
<comment type="caution">
    <text evidence="11">The sequence shown here is derived from an EMBL/GenBank/DDBJ whole genome shotgun (WGS) entry which is preliminary data.</text>
</comment>
<dbReference type="SUPFAM" id="SSF52374">
    <property type="entry name" value="Nucleotidylyl transferase"/>
    <property type="match status" value="1"/>
</dbReference>
<feature type="binding site" evidence="9">
    <location>
        <begin position="126"/>
        <end position="132"/>
    </location>
    <ligand>
        <name>ATP</name>
        <dbReference type="ChEBI" id="CHEBI:30616"/>
    </ligand>
</feature>
<dbReference type="Pfam" id="PF01467">
    <property type="entry name" value="CTP_transf_like"/>
    <property type="match status" value="1"/>
</dbReference>
<organism evidence="11 12">
    <name type="scientific">Novipirellula caenicola</name>
    <dbReference type="NCBI Taxonomy" id="1536901"/>
    <lineage>
        <taxon>Bacteria</taxon>
        <taxon>Pseudomonadati</taxon>
        <taxon>Planctomycetota</taxon>
        <taxon>Planctomycetia</taxon>
        <taxon>Pirellulales</taxon>
        <taxon>Pirellulaceae</taxon>
        <taxon>Novipirellula</taxon>
    </lineage>
</organism>
<evidence type="ECO:0000256" key="8">
    <source>
        <dbReference type="ARBA" id="ARBA00029346"/>
    </source>
</evidence>
<keyword evidence="4 9" id="KW-0547">Nucleotide-binding</keyword>
<evidence type="ECO:0000256" key="6">
    <source>
        <dbReference type="ARBA" id="ARBA00022842"/>
    </source>
</evidence>
<evidence type="ECO:0000313" key="11">
    <source>
        <dbReference type="EMBL" id="GAA5508841.1"/>
    </source>
</evidence>
<comment type="pathway">
    <text evidence="9">Cofactor biosynthesis; coenzyme A biosynthesis; CoA from (R)-pantothenate: step 4/5.</text>
</comment>
<dbReference type="Proteomes" id="UP001416858">
    <property type="component" value="Unassembled WGS sequence"/>
</dbReference>
<dbReference type="RefSeq" id="WP_345685596.1">
    <property type="nucleotide sequence ID" value="NZ_BAABRO010000011.1"/>
</dbReference>
<feature type="binding site" evidence="9">
    <location>
        <position position="44"/>
    </location>
    <ligand>
        <name>substrate</name>
    </ligand>
</feature>
<dbReference type="InterPro" id="IPR004821">
    <property type="entry name" value="Cyt_trans-like"/>
</dbReference>
<dbReference type="PANTHER" id="PTHR21342:SF1">
    <property type="entry name" value="PHOSPHOPANTETHEINE ADENYLYLTRANSFERASE"/>
    <property type="match status" value="1"/>
</dbReference>
<evidence type="ECO:0000256" key="1">
    <source>
        <dbReference type="ARBA" id="ARBA00022490"/>
    </source>
</evidence>
<dbReference type="GO" id="GO:0016779">
    <property type="term" value="F:nucleotidyltransferase activity"/>
    <property type="evidence" value="ECO:0007669"/>
    <property type="project" value="UniProtKB-KW"/>
</dbReference>
<name>A0ABP9VVI8_9BACT</name>
<dbReference type="InterPro" id="IPR001980">
    <property type="entry name" value="PPAT"/>
</dbReference>
<keyword evidence="12" id="KW-1185">Reference proteome</keyword>
<feature type="domain" description="Cytidyltransferase-like" evidence="10">
    <location>
        <begin position="8"/>
        <end position="136"/>
    </location>
</feature>